<protein>
    <submittedName>
        <fullName evidence="1">Uncharacterized protein</fullName>
    </submittedName>
</protein>
<organism evidence="1 2">
    <name type="scientific">Brachyspira catarrhinii</name>
    <dbReference type="NCBI Taxonomy" id="2528966"/>
    <lineage>
        <taxon>Bacteria</taxon>
        <taxon>Pseudomonadati</taxon>
        <taxon>Spirochaetota</taxon>
        <taxon>Spirochaetia</taxon>
        <taxon>Brachyspirales</taxon>
        <taxon>Brachyspiraceae</taxon>
        <taxon>Brachyspira</taxon>
    </lineage>
</organism>
<evidence type="ECO:0000313" key="1">
    <source>
        <dbReference type="EMBL" id="TKZ22900.1"/>
    </source>
</evidence>
<comment type="caution">
    <text evidence="1">The sequence shown here is derived from an EMBL/GenBank/DDBJ whole genome shotgun (WGS) entry which is preliminary data.</text>
</comment>
<dbReference type="RefSeq" id="WP_137999459.1">
    <property type="nucleotide sequence ID" value="NZ_SJDU01000714.1"/>
</dbReference>
<sequence length="100" mass="11997">MIQDKIKKLYELSKNFKICDWEIKENTDNLNDSQINQANSILEKHHLFILVSNKIYDVYSFCFFIMSQLSERLIAHAWSDSEKQHYNLCYDILKEANFID</sequence>
<reference evidence="1 2" key="1">
    <citation type="journal article" date="2019" name="Anaerobe">
        <title>Brachyspira catarrhinii sp. nov., an anaerobic intestinal spirochaete isolated from vervet monkeys may have been misidentified as Brachyspira aalborgi in previous studies.</title>
        <authorList>
            <person name="Phillips N.D."/>
            <person name="La T."/>
            <person name="Hampson D.J."/>
        </authorList>
    </citation>
    <scope>NUCLEOTIDE SEQUENCE [LARGE SCALE GENOMIC DNA]</scope>
    <source>
        <strain evidence="1 2">Z12</strain>
    </source>
</reference>
<name>A0ABY2TP06_9SPIR</name>
<proteinExistence type="predicted"/>
<keyword evidence="2" id="KW-1185">Reference proteome</keyword>
<dbReference type="Proteomes" id="UP000310168">
    <property type="component" value="Unassembled WGS sequence"/>
</dbReference>
<accession>A0ABY2TP06</accession>
<evidence type="ECO:0000313" key="2">
    <source>
        <dbReference type="Proteomes" id="UP000310168"/>
    </source>
</evidence>
<dbReference type="EMBL" id="SJDU01000714">
    <property type="protein sequence ID" value="TKZ22900.1"/>
    <property type="molecule type" value="Genomic_DNA"/>
</dbReference>
<gene>
    <name evidence="1" type="ORF">EZH24_13160</name>
</gene>